<organism evidence="2 3">
    <name type="scientific">Goodea atripinnis</name>
    <dbReference type="NCBI Taxonomy" id="208336"/>
    <lineage>
        <taxon>Eukaryota</taxon>
        <taxon>Metazoa</taxon>
        <taxon>Chordata</taxon>
        <taxon>Craniata</taxon>
        <taxon>Vertebrata</taxon>
        <taxon>Euteleostomi</taxon>
        <taxon>Actinopterygii</taxon>
        <taxon>Neopterygii</taxon>
        <taxon>Teleostei</taxon>
        <taxon>Neoteleostei</taxon>
        <taxon>Acanthomorphata</taxon>
        <taxon>Ovalentaria</taxon>
        <taxon>Atherinomorphae</taxon>
        <taxon>Cyprinodontiformes</taxon>
        <taxon>Goodeidae</taxon>
        <taxon>Goodea</taxon>
    </lineage>
</organism>
<comment type="caution">
    <text evidence="2">The sequence shown here is derived from an EMBL/GenBank/DDBJ whole genome shotgun (WGS) entry which is preliminary data.</text>
</comment>
<dbReference type="EMBL" id="JAHRIO010022077">
    <property type="protein sequence ID" value="MEQ2165846.1"/>
    <property type="molecule type" value="Genomic_DNA"/>
</dbReference>
<evidence type="ECO:0000313" key="3">
    <source>
        <dbReference type="Proteomes" id="UP001476798"/>
    </source>
</evidence>
<name>A0ABV0N386_9TELE</name>
<keyword evidence="3" id="KW-1185">Reference proteome</keyword>
<dbReference type="Proteomes" id="UP001476798">
    <property type="component" value="Unassembled WGS sequence"/>
</dbReference>
<reference evidence="2 3" key="1">
    <citation type="submission" date="2021-06" db="EMBL/GenBank/DDBJ databases">
        <authorList>
            <person name="Palmer J.M."/>
        </authorList>
    </citation>
    <scope>NUCLEOTIDE SEQUENCE [LARGE SCALE GENOMIC DNA]</scope>
    <source>
        <strain evidence="2 3">GA_2019</strain>
        <tissue evidence="2">Muscle</tissue>
    </source>
</reference>
<protein>
    <submittedName>
        <fullName evidence="2">Uncharacterized protein</fullName>
    </submittedName>
</protein>
<sequence>MNPPLLIKIHNQNTVMRKRKQMKLEDIKVIKKELNDRGKQKDTGKAKRRETEIDEQEGGKEQTEKLDGTLAASVCSQEDYSNTRCKRLPTRPLRSSMNAHAYLYTCPSSHISVTVPLLGLLSISPGFSPLFFYFYCPFLLPVSFIP</sequence>
<evidence type="ECO:0000313" key="2">
    <source>
        <dbReference type="EMBL" id="MEQ2165846.1"/>
    </source>
</evidence>
<evidence type="ECO:0000256" key="1">
    <source>
        <dbReference type="SAM" id="MobiDB-lite"/>
    </source>
</evidence>
<proteinExistence type="predicted"/>
<accession>A0ABV0N386</accession>
<feature type="region of interest" description="Disordered" evidence="1">
    <location>
        <begin position="33"/>
        <end position="67"/>
    </location>
</feature>
<gene>
    <name evidence="2" type="ORF">GOODEAATRI_021400</name>
</gene>